<protein>
    <submittedName>
        <fullName evidence="2">Uncharacterized protein</fullName>
    </submittedName>
</protein>
<dbReference type="AlphaFoldDB" id="A0A8H3R5H9"/>
<evidence type="ECO:0000313" key="3">
    <source>
        <dbReference type="Proteomes" id="UP000615446"/>
    </source>
</evidence>
<reference evidence="2" key="1">
    <citation type="submission" date="2019-10" db="EMBL/GenBank/DDBJ databases">
        <title>Conservation and host-specific expression of non-tandemly repeated heterogenous ribosome RNA gene in arbuscular mycorrhizal fungi.</title>
        <authorList>
            <person name="Maeda T."/>
            <person name="Kobayashi Y."/>
            <person name="Nakagawa T."/>
            <person name="Ezawa T."/>
            <person name="Yamaguchi K."/>
            <person name="Bino T."/>
            <person name="Nishimoto Y."/>
            <person name="Shigenobu S."/>
            <person name="Kawaguchi M."/>
        </authorList>
    </citation>
    <scope>NUCLEOTIDE SEQUENCE</scope>
    <source>
        <strain evidence="2">HR1</strain>
    </source>
</reference>
<keyword evidence="1" id="KW-0175">Coiled coil</keyword>
<comment type="caution">
    <text evidence="2">The sequence shown here is derived from an EMBL/GenBank/DDBJ whole genome shotgun (WGS) entry which is preliminary data.</text>
</comment>
<dbReference type="EMBL" id="BLAL01000338">
    <property type="protein sequence ID" value="GET04152.1"/>
    <property type="molecule type" value="Genomic_DNA"/>
</dbReference>
<feature type="coiled-coil region" evidence="1">
    <location>
        <begin position="130"/>
        <end position="185"/>
    </location>
</feature>
<gene>
    <name evidence="2" type="ORF">RCL2_003045500</name>
</gene>
<accession>A0A8H3R5H9</accession>
<evidence type="ECO:0000313" key="2">
    <source>
        <dbReference type="EMBL" id="GET04152.1"/>
    </source>
</evidence>
<proteinExistence type="predicted"/>
<evidence type="ECO:0000256" key="1">
    <source>
        <dbReference type="SAM" id="Coils"/>
    </source>
</evidence>
<sequence>MQEILISRHILLCQRQPKTVINNEITSLPVEKTKITKNLKSIPNRDTLAAQTSTNDNDNRDVKTIVKDSNNLDDQANTEKPNEPVIQTTAKNIDTDIVQKLPTKSDYIRVSAFNGNTACQVLDKKFGETLKKLRDYNNQLKRKLNLLMEEYAQIKRQCSKYQQNYSELKAKYDKTLQQLATEKSNELNRITTESEITCPTRIYIYKVRTILAIKVKR</sequence>
<dbReference type="Proteomes" id="UP000615446">
    <property type="component" value="Unassembled WGS sequence"/>
</dbReference>
<organism evidence="2 3">
    <name type="scientific">Rhizophagus clarus</name>
    <dbReference type="NCBI Taxonomy" id="94130"/>
    <lineage>
        <taxon>Eukaryota</taxon>
        <taxon>Fungi</taxon>
        <taxon>Fungi incertae sedis</taxon>
        <taxon>Mucoromycota</taxon>
        <taxon>Glomeromycotina</taxon>
        <taxon>Glomeromycetes</taxon>
        <taxon>Glomerales</taxon>
        <taxon>Glomeraceae</taxon>
        <taxon>Rhizophagus</taxon>
    </lineage>
</organism>
<name>A0A8H3R5H9_9GLOM</name>